<keyword evidence="4 7" id="KW-1133">Transmembrane helix</keyword>
<evidence type="ECO:0000256" key="7">
    <source>
        <dbReference type="SAM" id="Phobius"/>
    </source>
</evidence>
<dbReference type="InterPro" id="IPR054103">
    <property type="entry name" value="CAND6-7_N"/>
</dbReference>
<dbReference type="AlphaFoldDB" id="A0A5P1ETE3"/>
<evidence type="ECO:0000256" key="5">
    <source>
        <dbReference type="ARBA" id="ARBA00023136"/>
    </source>
</evidence>
<keyword evidence="5 7" id="KW-0472">Membrane</keyword>
<sequence length="481" mass="54551">MIPQVEFRSIPYFAGKKRKDQTTPKKSQKNHQKNGNPQTPHRLPPLSPRRLRRRRDQGTPIVTAPAPPPAPALNLLEKKCPPSPSHAQTADNIAVRRVSPPPPRRPLPSRASRLLASNLKTLAVPSQNPSPNPSSSCVLSRPYIRLLFTFRDLSPPHFNSYNRTFPIAISDDDDLFFANCVPGSKVSMSVRSVLYNLFPDGSRDFLPVGRAPVPTACGLFSLIYVAFSVVWVHFGLIRNRSSAHGIHYLMAGLLFAKALNLVFKAEDQHYVRITGTPHGWDVLFYLFQFIKGVLFFTVIVLIGTGWSFLKPFLQDREKKVLMLVIPLQVVTNIASIVIGETGPFIRNWTTWVLVFIFVDVMCCCAVLFPIVWSIRSLRENSKSDGKAARNLAKLVLFRRFYLLVIGYLYSTRVFLVLLRAVLSYKYIWVCLVVEEGISLAFYVVMFWMFRPKVKNEYLALDDEEEEAAVAMAVLREEEEDI</sequence>
<feature type="region of interest" description="Disordered" evidence="6">
    <location>
        <begin position="1"/>
        <end position="109"/>
    </location>
</feature>
<dbReference type="OMA" id="YVLVIGY"/>
<gene>
    <name evidence="10" type="ORF">A4U43_C05F4020</name>
</gene>
<reference evidence="11" key="1">
    <citation type="journal article" date="2017" name="Nat. Commun.">
        <title>The asparagus genome sheds light on the origin and evolution of a young Y chromosome.</title>
        <authorList>
            <person name="Harkess A."/>
            <person name="Zhou J."/>
            <person name="Xu C."/>
            <person name="Bowers J.E."/>
            <person name="Van der Hulst R."/>
            <person name="Ayyampalayam S."/>
            <person name="Mercati F."/>
            <person name="Riccardi P."/>
            <person name="McKain M.R."/>
            <person name="Kakrana A."/>
            <person name="Tang H."/>
            <person name="Ray J."/>
            <person name="Groenendijk J."/>
            <person name="Arikit S."/>
            <person name="Mathioni S.M."/>
            <person name="Nakano M."/>
            <person name="Shan H."/>
            <person name="Telgmann-Rauber A."/>
            <person name="Kanno A."/>
            <person name="Yue Z."/>
            <person name="Chen H."/>
            <person name="Li W."/>
            <person name="Chen Y."/>
            <person name="Xu X."/>
            <person name="Zhang Y."/>
            <person name="Luo S."/>
            <person name="Chen H."/>
            <person name="Gao J."/>
            <person name="Mao Z."/>
            <person name="Pires J.C."/>
            <person name="Luo M."/>
            <person name="Kudrna D."/>
            <person name="Wing R.A."/>
            <person name="Meyers B.C."/>
            <person name="Yi K."/>
            <person name="Kong H."/>
            <person name="Lavrijsen P."/>
            <person name="Sunseri F."/>
            <person name="Falavigna A."/>
            <person name="Ye Y."/>
            <person name="Leebens-Mack J.H."/>
            <person name="Chen G."/>
        </authorList>
    </citation>
    <scope>NUCLEOTIDE SEQUENCE [LARGE SCALE GENOMIC DNA]</scope>
    <source>
        <strain evidence="11">cv. DH0086</strain>
    </source>
</reference>
<dbReference type="InterPro" id="IPR053937">
    <property type="entry name" value="GOST_TM"/>
</dbReference>
<evidence type="ECO:0000313" key="10">
    <source>
        <dbReference type="EMBL" id="ONK67811.1"/>
    </source>
</evidence>
<dbReference type="GO" id="GO:0016020">
    <property type="term" value="C:membrane"/>
    <property type="evidence" value="ECO:0007669"/>
    <property type="project" value="UniProtKB-SubCell"/>
</dbReference>
<feature type="transmembrane region" description="Helical" evidence="7">
    <location>
        <begin position="351"/>
        <end position="372"/>
    </location>
</feature>
<dbReference type="PANTHER" id="PTHR21229">
    <property type="entry name" value="LUNG SEVEN TRANSMEMBRANE RECEPTOR"/>
    <property type="match status" value="1"/>
</dbReference>
<feature type="domain" description="CAND6/7 N-terminal" evidence="9">
    <location>
        <begin position="106"/>
        <end position="196"/>
    </location>
</feature>
<keyword evidence="2 7" id="KW-0812">Transmembrane</keyword>
<evidence type="ECO:0008006" key="12">
    <source>
        <dbReference type="Google" id="ProtNLM"/>
    </source>
</evidence>
<proteinExistence type="predicted"/>
<evidence type="ECO:0000256" key="6">
    <source>
        <dbReference type="SAM" id="MobiDB-lite"/>
    </source>
</evidence>
<dbReference type="Proteomes" id="UP000243459">
    <property type="component" value="Chromosome 5"/>
</dbReference>
<evidence type="ECO:0000256" key="2">
    <source>
        <dbReference type="ARBA" id="ARBA00022692"/>
    </source>
</evidence>
<dbReference type="GO" id="GO:0005794">
    <property type="term" value="C:Golgi apparatus"/>
    <property type="evidence" value="ECO:0007669"/>
    <property type="project" value="TreeGrafter"/>
</dbReference>
<evidence type="ECO:0000256" key="4">
    <source>
        <dbReference type="ARBA" id="ARBA00022989"/>
    </source>
</evidence>
<keyword evidence="3" id="KW-0732">Signal</keyword>
<evidence type="ECO:0000256" key="3">
    <source>
        <dbReference type="ARBA" id="ARBA00022729"/>
    </source>
</evidence>
<dbReference type="Pfam" id="PF21904">
    <property type="entry name" value="CAND6-7_N"/>
    <property type="match status" value="1"/>
</dbReference>
<feature type="transmembrane region" description="Helical" evidence="7">
    <location>
        <begin position="246"/>
        <end position="263"/>
    </location>
</feature>
<feature type="transmembrane region" description="Helical" evidence="7">
    <location>
        <begin position="213"/>
        <end position="234"/>
    </location>
</feature>
<evidence type="ECO:0000313" key="11">
    <source>
        <dbReference type="Proteomes" id="UP000243459"/>
    </source>
</evidence>
<accession>A0A5P1ETE3</accession>
<feature type="domain" description="GOST seven transmembrane" evidence="8">
    <location>
        <begin position="218"/>
        <end position="455"/>
    </location>
</feature>
<dbReference type="PANTHER" id="PTHR21229:SF2">
    <property type="entry name" value="RE59932P"/>
    <property type="match status" value="1"/>
</dbReference>
<organism evidence="10 11">
    <name type="scientific">Asparagus officinalis</name>
    <name type="common">Garden asparagus</name>
    <dbReference type="NCBI Taxonomy" id="4686"/>
    <lineage>
        <taxon>Eukaryota</taxon>
        <taxon>Viridiplantae</taxon>
        <taxon>Streptophyta</taxon>
        <taxon>Embryophyta</taxon>
        <taxon>Tracheophyta</taxon>
        <taxon>Spermatophyta</taxon>
        <taxon>Magnoliopsida</taxon>
        <taxon>Liliopsida</taxon>
        <taxon>Asparagales</taxon>
        <taxon>Asparagaceae</taxon>
        <taxon>Asparagoideae</taxon>
        <taxon>Asparagus</taxon>
    </lineage>
</organism>
<keyword evidence="11" id="KW-1185">Reference proteome</keyword>
<evidence type="ECO:0000259" key="8">
    <source>
        <dbReference type="Pfam" id="PF06814"/>
    </source>
</evidence>
<feature type="transmembrane region" description="Helical" evidence="7">
    <location>
        <begin position="320"/>
        <end position="339"/>
    </location>
</feature>
<dbReference type="InterPro" id="IPR009637">
    <property type="entry name" value="GPR107/GPR108-like"/>
</dbReference>
<dbReference type="Gramene" id="ONK67811">
    <property type="protein sequence ID" value="ONK67811"/>
    <property type="gene ID" value="A4U43_C05F4020"/>
</dbReference>
<comment type="subcellular location">
    <subcellularLocation>
        <location evidence="1">Membrane</location>
        <topology evidence="1">Multi-pass membrane protein</topology>
    </subcellularLocation>
</comment>
<dbReference type="Pfam" id="PF06814">
    <property type="entry name" value="GOST_TM"/>
    <property type="match status" value="1"/>
</dbReference>
<dbReference type="EMBL" id="CM007385">
    <property type="protein sequence ID" value="ONK67811.1"/>
    <property type="molecule type" value="Genomic_DNA"/>
</dbReference>
<feature type="transmembrane region" description="Helical" evidence="7">
    <location>
        <begin position="283"/>
        <end position="308"/>
    </location>
</feature>
<name>A0A5P1ETE3_ASPOF</name>
<evidence type="ECO:0000259" key="9">
    <source>
        <dbReference type="Pfam" id="PF21904"/>
    </source>
</evidence>
<feature type="transmembrane region" description="Helical" evidence="7">
    <location>
        <begin position="400"/>
        <end position="420"/>
    </location>
</feature>
<protein>
    <recommendedName>
        <fullName evidence="12">Protein GPR107</fullName>
    </recommendedName>
</protein>
<feature type="transmembrane region" description="Helical" evidence="7">
    <location>
        <begin position="426"/>
        <end position="449"/>
    </location>
</feature>
<evidence type="ECO:0000256" key="1">
    <source>
        <dbReference type="ARBA" id="ARBA00004141"/>
    </source>
</evidence>